<dbReference type="AlphaFoldDB" id="A0A285H0E8"/>
<gene>
    <name evidence="2" type="ORF">SAMN05421748_103204</name>
</gene>
<organism evidence="2 3">
    <name type="scientific">Paractinoplanes atraurantiacus</name>
    <dbReference type="NCBI Taxonomy" id="1036182"/>
    <lineage>
        <taxon>Bacteria</taxon>
        <taxon>Bacillati</taxon>
        <taxon>Actinomycetota</taxon>
        <taxon>Actinomycetes</taxon>
        <taxon>Micromonosporales</taxon>
        <taxon>Micromonosporaceae</taxon>
        <taxon>Paractinoplanes</taxon>
    </lineage>
</organism>
<evidence type="ECO:0000313" key="3">
    <source>
        <dbReference type="Proteomes" id="UP000219612"/>
    </source>
</evidence>
<name>A0A285H0E8_9ACTN</name>
<accession>A0A285H0E8</accession>
<dbReference type="EMBL" id="OBDY01000003">
    <property type="protein sequence ID" value="SNY29178.1"/>
    <property type="molecule type" value="Genomic_DNA"/>
</dbReference>
<evidence type="ECO:0000313" key="2">
    <source>
        <dbReference type="EMBL" id="SNY29178.1"/>
    </source>
</evidence>
<feature type="region of interest" description="Disordered" evidence="1">
    <location>
        <begin position="83"/>
        <end position="116"/>
    </location>
</feature>
<protein>
    <submittedName>
        <fullName evidence="2">Uncharacterized protein</fullName>
    </submittedName>
</protein>
<keyword evidence="3" id="KW-1185">Reference proteome</keyword>
<evidence type="ECO:0000256" key="1">
    <source>
        <dbReference type="SAM" id="MobiDB-lite"/>
    </source>
</evidence>
<dbReference type="Proteomes" id="UP000219612">
    <property type="component" value="Unassembled WGS sequence"/>
</dbReference>
<dbReference type="OrthoDB" id="3396869at2"/>
<reference evidence="2 3" key="1">
    <citation type="submission" date="2017-09" db="EMBL/GenBank/DDBJ databases">
        <authorList>
            <person name="Ehlers B."/>
            <person name="Leendertz F.H."/>
        </authorList>
    </citation>
    <scope>NUCLEOTIDE SEQUENCE [LARGE SCALE GENOMIC DNA]</scope>
    <source>
        <strain evidence="2 3">CGMCC 4.6857</strain>
    </source>
</reference>
<sequence length="116" mass="12900">MKPVEAIVFVLSGHLLPDADRCIRYCLSRGYNMIGVVRDDWRAAMEMLADGRAEVLVVADPQHLDPNRTPRVEYVSHAEPAVAAAVPEPDRPAGATARQPKSRTERTRVIRRTAAR</sequence>
<dbReference type="RefSeq" id="WP_097319423.1">
    <property type="nucleotide sequence ID" value="NZ_OBDY01000003.1"/>
</dbReference>
<proteinExistence type="predicted"/>